<protein>
    <submittedName>
        <fullName evidence="2">Uncharacterized protein</fullName>
    </submittedName>
</protein>
<dbReference type="Proteomes" id="UP000637578">
    <property type="component" value="Unassembled WGS sequence"/>
</dbReference>
<comment type="caution">
    <text evidence="2">The sequence shown here is derived from an EMBL/GenBank/DDBJ whole genome shotgun (WGS) entry which is preliminary data.</text>
</comment>
<organism evidence="2 3">
    <name type="scientific">Longimycelium tulufanense</name>
    <dbReference type="NCBI Taxonomy" id="907463"/>
    <lineage>
        <taxon>Bacteria</taxon>
        <taxon>Bacillati</taxon>
        <taxon>Actinomycetota</taxon>
        <taxon>Actinomycetes</taxon>
        <taxon>Pseudonocardiales</taxon>
        <taxon>Pseudonocardiaceae</taxon>
        <taxon>Longimycelium</taxon>
    </lineage>
</organism>
<gene>
    <name evidence="2" type="ORF">GCM10012275_22030</name>
</gene>
<sequence>MNAHTVQVDDLRLATLPTAVNCADLFVQFTLAEWSLRPLLDEAMTAARQLVSDAVDRADPAVPDFLTVRLRLRGDCLTVEVEQAGGARSGAPAAAVEGRRGGARPLAGGGTLVWCELPLPGGVNASSVPLPRREPKRSASNEPVTDDADVTPEVIQRILDALGRHAK</sequence>
<keyword evidence="3" id="KW-1185">Reference proteome</keyword>
<name>A0A8J3FW63_9PSEU</name>
<evidence type="ECO:0000313" key="3">
    <source>
        <dbReference type="Proteomes" id="UP000637578"/>
    </source>
</evidence>
<feature type="region of interest" description="Disordered" evidence="1">
    <location>
        <begin position="123"/>
        <end position="152"/>
    </location>
</feature>
<dbReference type="RefSeq" id="WP_189056596.1">
    <property type="nucleotide sequence ID" value="NZ_BMMK01000008.1"/>
</dbReference>
<accession>A0A8J3FW63</accession>
<reference evidence="2" key="2">
    <citation type="submission" date="2020-09" db="EMBL/GenBank/DDBJ databases">
        <authorList>
            <person name="Sun Q."/>
            <person name="Zhou Y."/>
        </authorList>
    </citation>
    <scope>NUCLEOTIDE SEQUENCE</scope>
    <source>
        <strain evidence="2">CGMCC 4.5737</strain>
    </source>
</reference>
<dbReference type="AlphaFoldDB" id="A0A8J3FW63"/>
<dbReference type="EMBL" id="BMMK01000008">
    <property type="protein sequence ID" value="GGM50764.1"/>
    <property type="molecule type" value="Genomic_DNA"/>
</dbReference>
<reference evidence="2" key="1">
    <citation type="journal article" date="2014" name="Int. J. Syst. Evol. Microbiol.">
        <title>Complete genome sequence of Corynebacterium casei LMG S-19264T (=DSM 44701T), isolated from a smear-ripened cheese.</title>
        <authorList>
            <consortium name="US DOE Joint Genome Institute (JGI-PGF)"/>
            <person name="Walter F."/>
            <person name="Albersmeier A."/>
            <person name="Kalinowski J."/>
            <person name="Ruckert C."/>
        </authorList>
    </citation>
    <scope>NUCLEOTIDE SEQUENCE</scope>
    <source>
        <strain evidence="2">CGMCC 4.5737</strain>
    </source>
</reference>
<proteinExistence type="predicted"/>
<evidence type="ECO:0000256" key="1">
    <source>
        <dbReference type="SAM" id="MobiDB-lite"/>
    </source>
</evidence>
<evidence type="ECO:0000313" key="2">
    <source>
        <dbReference type="EMBL" id="GGM50764.1"/>
    </source>
</evidence>